<accession>A0A814X245</accession>
<evidence type="ECO:0000313" key="4">
    <source>
        <dbReference type="Proteomes" id="UP000663854"/>
    </source>
</evidence>
<organism evidence="2 4">
    <name type="scientific">Rotaria sordida</name>
    <dbReference type="NCBI Taxonomy" id="392033"/>
    <lineage>
        <taxon>Eukaryota</taxon>
        <taxon>Metazoa</taxon>
        <taxon>Spiralia</taxon>
        <taxon>Gnathifera</taxon>
        <taxon>Rotifera</taxon>
        <taxon>Eurotatoria</taxon>
        <taxon>Bdelloidea</taxon>
        <taxon>Philodinida</taxon>
        <taxon>Philodinidae</taxon>
        <taxon>Rotaria</taxon>
    </lineage>
</organism>
<dbReference type="Proteomes" id="UP000663854">
    <property type="component" value="Unassembled WGS sequence"/>
</dbReference>
<evidence type="ECO:0000259" key="1">
    <source>
        <dbReference type="PROSITE" id="PS50181"/>
    </source>
</evidence>
<keyword evidence="5" id="KW-1185">Reference proteome</keyword>
<dbReference type="PANTHER" id="PTHR34365">
    <property type="entry name" value="ENOLASE (DUF1399)"/>
    <property type="match status" value="1"/>
</dbReference>
<evidence type="ECO:0000313" key="2">
    <source>
        <dbReference type="EMBL" id="CAF1205650.1"/>
    </source>
</evidence>
<sequence length="496" mass="58929">MMDFDDDDDDNVQEYPTMSMTPLEKPNVTWQHQWSPSETQDAVSQSPFATIPSEIMLYIFQFLSVPDLCNISLVCRSFKMVADQDEIWKLKCTMSKKLYSKPFKQIYMEWIHEKCLRNAKLRYQLGWHTTACIRCLPPLYPIRSTTNSQFEPIGGFDKHPNSSSNMTIELSVDIDKTTRELIKLLEKASEFQDLWEKSSILKQMIRRYYRFMQLKASLPTNILLIPTLDIEIIWQTHLLRPDMYQADCLRLFRRIIDHSLVINDTEQFFKEQAFVDTCQLYEQRFGEHYCCLPSAEKKKETDSDFLYDPYYTNNKMNYSYSYWDKTQFNFFSRAPTDYENPFSFTEADITLDSRWLDMCKQFMFDALNQVDVKHGYYYSSKKIDLSVGAMKRLMKSYERFLYMAAKYPLIDDNGFVPPTYAIDIMWHSHMQEPLKYIADCHRLVGYVIYHGPWPIIEGNTMKKSREKTNQIWKDEFGSGIQTDHLYNTLDQQADWD</sequence>
<dbReference type="EMBL" id="CAJNOL010002252">
    <property type="protein sequence ID" value="CAF1480504.1"/>
    <property type="molecule type" value="Genomic_DNA"/>
</dbReference>
<dbReference type="SMART" id="SM00256">
    <property type="entry name" value="FBOX"/>
    <property type="match status" value="1"/>
</dbReference>
<dbReference type="PROSITE" id="PS50181">
    <property type="entry name" value="FBOX"/>
    <property type="match status" value="1"/>
</dbReference>
<dbReference type="PANTHER" id="PTHR34365:SF7">
    <property type="entry name" value="GLYCINE-RICH DOMAIN-CONTAINING PROTEIN 1"/>
    <property type="match status" value="1"/>
</dbReference>
<dbReference type="Pfam" id="PF07173">
    <property type="entry name" value="GRDP-like"/>
    <property type="match status" value="2"/>
</dbReference>
<dbReference type="InterPro" id="IPR009836">
    <property type="entry name" value="GRDP-like"/>
</dbReference>
<dbReference type="Pfam" id="PF12937">
    <property type="entry name" value="F-box-like"/>
    <property type="match status" value="1"/>
</dbReference>
<comment type="caution">
    <text evidence="2">The sequence shown here is derived from an EMBL/GenBank/DDBJ whole genome shotgun (WGS) entry which is preliminary data.</text>
</comment>
<protein>
    <recommendedName>
        <fullName evidence="1">F-box domain-containing protein</fullName>
    </recommendedName>
</protein>
<evidence type="ECO:0000313" key="5">
    <source>
        <dbReference type="Proteomes" id="UP000663870"/>
    </source>
</evidence>
<reference evidence="2" key="1">
    <citation type="submission" date="2021-02" db="EMBL/GenBank/DDBJ databases">
        <authorList>
            <person name="Nowell W R."/>
        </authorList>
    </citation>
    <scope>NUCLEOTIDE SEQUENCE</scope>
</reference>
<dbReference type="InterPro" id="IPR001810">
    <property type="entry name" value="F-box_dom"/>
</dbReference>
<evidence type="ECO:0000313" key="3">
    <source>
        <dbReference type="EMBL" id="CAF1480504.1"/>
    </source>
</evidence>
<dbReference type="AlphaFoldDB" id="A0A814X245"/>
<dbReference type="Proteomes" id="UP000663870">
    <property type="component" value="Unassembled WGS sequence"/>
</dbReference>
<feature type="domain" description="F-box" evidence="1">
    <location>
        <begin position="45"/>
        <end position="91"/>
    </location>
</feature>
<dbReference type="SUPFAM" id="SSF81383">
    <property type="entry name" value="F-box domain"/>
    <property type="match status" value="1"/>
</dbReference>
<gene>
    <name evidence="3" type="ORF">JXQ802_LOCUS39275</name>
    <name evidence="2" type="ORF">PYM288_LOCUS25112</name>
</gene>
<proteinExistence type="predicted"/>
<dbReference type="Gene3D" id="1.20.1280.50">
    <property type="match status" value="1"/>
</dbReference>
<dbReference type="InterPro" id="IPR036047">
    <property type="entry name" value="F-box-like_dom_sf"/>
</dbReference>
<name>A0A814X245_9BILA</name>
<dbReference type="EMBL" id="CAJNOH010001335">
    <property type="protein sequence ID" value="CAF1205650.1"/>
    <property type="molecule type" value="Genomic_DNA"/>
</dbReference>